<sequence>MAVPARRTGKARKNKRRSSVWKAEAPTLVKCPKCSEYTVPHKVCASCGYYNGKEVISKD</sequence>
<keyword evidence="7" id="KW-1185">Reference proteome</keyword>
<dbReference type="GO" id="GO:0003735">
    <property type="term" value="F:structural constituent of ribosome"/>
    <property type="evidence" value="ECO:0007669"/>
    <property type="project" value="InterPro"/>
</dbReference>
<dbReference type="InterPro" id="IPR002677">
    <property type="entry name" value="Ribosomal_bL32"/>
</dbReference>
<evidence type="ECO:0000313" key="7">
    <source>
        <dbReference type="Proteomes" id="UP000190657"/>
    </source>
</evidence>
<keyword evidence="3 5" id="KW-0687">Ribonucleoprotein</keyword>
<dbReference type="Proteomes" id="UP000190657">
    <property type="component" value="Unassembled WGS sequence"/>
</dbReference>
<dbReference type="InterPro" id="IPR011332">
    <property type="entry name" value="Ribosomal_zn-bd"/>
</dbReference>
<evidence type="ECO:0000313" key="6">
    <source>
        <dbReference type="EMBL" id="SJZ58117.1"/>
    </source>
</evidence>
<evidence type="ECO:0000256" key="4">
    <source>
        <dbReference type="ARBA" id="ARBA00035178"/>
    </source>
</evidence>
<reference evidence="7" key="1">
    <citation type="submission" date="2017-02" db="EMBL/GenBank/DDBJ databases">
        <authorList>
            <person name="Varghese N."/>
            <person name="Submissions S."/>
        </authorList>
    </citation>
    <scope>NUCLEOTIDE SEQUENCE [LARGE SCALE GENOMIC DNA]</scope>
    <source>
        <strain evidence="7">ATCC 51222</strain>
    </source>
</reference>
<evidence type="ECO:0000256" key="2">
    <source>
        <dbReference type="ARBA" id="ARBA00022980"/>
    </source>
</evidence>
<evidence type="ECO:0000256" key="5">
    <source>
        <dbReference type="HAMAP-Rule" id="MF_00340"/>
    </source>
</evidence>
<dbReference type="STRING" id="290054.SAMN02745114_01020"/>
<dbReference type="Pfam" id="PF01783">
    <property type="entry name" value="Ribosomal_L32p"/>
    <property type="match status" value="1"/>
</dbReference>
<dbReference type="EMBL" id="FUWW01000009">
    <property type="protein sequence ID" value="SJZ58117.1"/>
    <property type="molecule type" value="Genomic_DNA"/>
</dbReference>
<dbReference type="RefSeq" id="WP_078768498.1">
    <property type="nucleotide sequence ID" value="NZ_FUWW01000009.1"/>
</dbReference>
<dbReference type="SUPFAM" id="SSF57829">
    <property type="entry name" value="Zn-binding ribosomal proteins"/>
    <property type="match status" value="1"/>
</dbReference>
<gene>
    <name evidence="5" type="primary">rpmF</name>
    <name evidence="6" type="ORF">SAMN02745114_01020</name>
</gene>
<dbReference type="GO" id="GO:0015934">
    <property type="term" value="C:large ribosomal subunit"/>
    <property type="evidence" value="ECO:0007669"/>
    <property type="project" value="InterPro"/>
</dbReference>
<accession>A0A1T4LTY5</accession>
<dbReference type="InterPro" id="IPR044957">
    <property type="entry name" value="Ribosomal_bL32_bact"/>
</dbReference>
<dbReference type="PANTHER" id="PTHR35534">
    <property type="entry name" value="50S RIBOSOMAL PROTEIN L32"/>
    <property type="match status" value="1"/>
</dbReference>
<dbReference type="NCBIfam" id="TIGR01031">
    <property type="entry name" value="rpmF_bact"/>
    <property type="match status" value="1"/>
</dbReference>
<comment type="similarity">
    <text evidence="1 5">Belongs to the bacterial ribosomal protein bL32 family.</text>
</comment>
<evidence type="ECO:0000256" key="1">
    <source>
        <dbReference type="ARBA" id="ARBA00008560"/>
    </source>
</evidence>
<evidence type="ECO:0000256" key="3">
    <source>
        <dbReference type="ARBA" id="ARBA00023274"/>
    </source>
</evidence>
<dbReference type="AlphaFoldDB" id="A0A1T4LTY5"/>
<dbReference type="OrthoDB" id="9812874at2"/>
<dbReference type="HAMAP" id="MF_00340">
    <property type="entry name" value="Ribosomal_bL32"/>
    <property type="match status" value="1"/>
</dbReference>
<dbReference type="GO" id="GO:0006412">
    <property type="term" value="P:translation"/>
    <property type="evidence" value="ECO:0007669"/>
    <property type="project" value="UniProtKB-UniRule"/>
</dbReference>
<organism evidence="6 7">
    <name type="scientific">Eubacterium coprostanoligenes</name>
    <dbReference type="NCBI Taxonomy" id="290054"/>
    <lineage>
        <taxon>Bacteria</taxon>
        <taxon>Bacillati</taxon>
        <taxon>Bacillota</taxon>
        <taxon>Clostridia</taxon>
        <taxon>Eubacteriales</taxon>
        <taxon>Eubacteriaceae</taxon>
        <taxon>Eubacterium</taxon>
    </lineage>
</organism>
<protein>
    <recommendedName>
        <fullName evidence="4 5">Large ribosomal subunit protein bL32</fullName>
    </recommendedName>
</protein>
<dbReference type="PANTHER" id="PTHR35534:SF1">
    <property type="entry name" value="LARGE RIBOSOMAL SUBUNIT PROTEIN BL32"/>
    <property type="match status" value="1"/>
</dbReference>
<name>A0A1T4LTY5_9FIRM</name>
<proteinExistence type="inferred from homology"/>
<keyword evidence="2 5" id="KW-0689">Ribosomal protein</keyword>